<reference evidence="5 6" key="2">
    <citation type="submission" date="2019-08" db="EMBL/GenBank/DDBJ databases">
        <authorList>
            <person name="Henke P."/>
        </authorList>
    </citation>
    <scope>NUCLEOTIDE SEQUENCE [LARGE SCALE GENOMIC DNA]</scope>
    <source>
        <strain evidence="5">Phe10_nw2017</strain>
    </source>
</reference>
<evidence type="ECO:0000256" key="4">
    <source>
        <dbReference type="ARBA" id="ARBA00022840"/>
    </source>
</evidence>
<accession>A0A5C6MCI8</accession>
<dbReference type="GO" id="GO:0006164">
    <property type="term" value="P:purine nucleotide biosynthetic process"/>
    <property type="evidence" value="ECO:0007669"/>
    <property type="project" value="UniProtKB-KW"/>
</dbReference>
<keyword evidence="1" id="KW-0436">Ligase</keyword>
<evidence type="ECO:0000256" key="2">
    <source>
        <dbReference type="ARBA" id="ARBA00022741"/>
    </source>
</evidence>
<evidence type="ECO:0000256" key="1">
    <source>
        <dbReference type="ARBA" id="ARBA00022598"/>
    </source>
</evidence>
<reference evidence="5 6" key="1">
    <citation type="submission" date="2019-08" db="EMBL/GenBank/DDBJ databases">
        <title>100 year-old enigma solved: identification of Planctomyces bekefii, the type genus and species of the phylum Planctomycetes.</title>
        <authorList>
            <person name="Svetlana D.N."/>
            <person name="Overmann J."/>
        </authorList>
    </citation>
    <scope>NUCLEOTIDE SEQUENCE [LARGE SCALE GENOMIC DNA]</scope>
    <source>
        <strain evidence="5">Phe10_nw2017</strain>
    </source>
</reference>
<keyword evidence="6" id="KW-1185">Reference proteome</keyword>
<protein>
    <recommendedName>
        <fullName evidence="7">Phosphoribosylformylglycinamidine synthase</fullName>
    </recommendedName>
</protein>
<evidence type="ECO:0000313" key="5">
    <source>
        <dbReference type="EMBL" id="TWW12630.1"/>
    </source>
</evidence>
<dbReference type="InterPro" id="IPR036604">
    <property type="entry name" value="PurS-like_sf"/>
</dbReference>
<gene>
    <name evidence="5" type="ORF">E3A20_00760</name>
</gene>
<evidence type="ECO:0000256" key="3">
    <source>
        <dbReference type="ARBA" id="ARBA00022755"/>
    </source>
</evidence>
<name>A0A5C6MCI8_9PLAN</name>
<keyword evidence="3" id="KW-0658">Purine biosynthesis</keyword>
<dbReference type="EMBL" id="SRHE01000005">
    <property type="protein sequence ID" value="TWW12630.1"/>
    <property type="molecule type" value="Genomic_DNA"/>
</dbReference>
<evidence type="ECO:0000313" key="6">
    <source>
        <dbReference type="Proteomes" id="UP000321083"/>
    </source>
</evidence>
<dbReference type="Gene3D" id="3.30.1280.10">
    <property type="entry name" value="Phosphoribosylformylglycinamidine synthase subunit PurS"/>
    <property type="match status" value="1"/>
</dbReference>
<keyword evidence="4" id="KW-0067">ATP-binding</keyword>
<dbReference type="Proteomes" id="UP000321083">
    <property type="component" value="Unassembled WGS sequence"/>
</dbReference>
<keyword evidence="2" id="KW-0547">Nucleotide-binding</keyword>
<dbReference type="GO" id="GO:0005524">
    <property type="term" value="F:ATP binding"/>
    <property type="evidence" value="ECO:0007669"/>
    <property type="project" value="UniProtKB-KW"/>
</dbReference>
<evidence type="ECO:0008006" key="7">
    <source>
        <dbReference type="Google" id="ProtNLM"/>
    </source>
</evidence>
<organism evidence="5 6">
    <name type="scientific">Planctomyces bekefii</name>
    <dbReference type="NCBI Taxonomy" id="1653850"/>
    <lineage>
        <taxon>Bacteria</taxon>
        <taxon>Pseudomonadati</taxon>
        <taxon>Planctomycetota</taxon>
        <taxon>Planctomycetia</taxon>
        <taxon>Planctomycetales</taxon>
        <taxon>Planctomycetaceae</taxon>
        <taxon>Planctomyces</taxon>
    </lineage>
</organism>
<dbReference type="GO" id="GO:0016874">
    <property type="term" value="F:ligase activity"/>
    <property type="evidence" value="ECO:0007669"/>
    <property type="project" value="UniProtKB-KW"/>
</dbReference>
<sequence length="121" mass="12835">MPGGAFLVQGDLDAEQVQRGAAALLADPVTEQFTVRRLPATADSASADGSILLNVLFHPGVTDSVAENAREALRRHGLAVTHAATCRRYWITGQLSAARLQLLSRRVLANEAIEHIAAGPL</sequence>
<dbReference type="AlphaFoldDB" id="A0A5C6MCI8"/>
<comment type="caution">
    <text evidence="5">The sequence shown here is derived from an EMBL/GenBank/DDBJ whole genome shotgun (WGS) entry which is preliminary data.</text>
</comment>
<proteinExistence type="predicted"/>